<keyword evidence="5" id="KW-0788">Thiol protease</keyword>
<comment type="similarity">
    <text evidence="1">Belongs to the peptidase C1 family.</text>
</comment>
<evidence type="ECO:0000256" key="6">
    <source>
        <dbReference type="ARBA" id="ARBA00023157"/>
    </source>
</evidence>
<dbReference type="InterPro" id="IPR000169">
    <property type="entry name" value="Pept_cys_AS"/>
</dbReference>
<dbReference type="EMBL" id="BFEA01000097">
    <property type="protein sequence ID" value="GBG68239.1"/>
    <property type="molecule type" value="Genomic_DNA"/>
</dbReference>
<protein>
    <recommendedName>
        <fullName evidence="8">Peptidase C1A papain C-terminal domain-containing protein</fullName>
    </recommendedName>
</protein>
<dbReference type="Gramene" id="GBG68239">
    <property type="protein sequence ID" value="GBG68239"/>
    <property type="gene ID" value="CBR_g2790"/>
</dbReference>
<dbReference type="PANTHER" id="PTHR12411">
    <property type="entry name" value="CYSTEINE PROTEASE FAMILY C1-RELATED"/>
    <property type="match status" value="1"/>
</dbReference>
<dbReference type="OMA" id="DEKIPYW"/>
<dbReference type="AlphaFoldDB" id="A0A388KDW3"/>
<sequence>MMLSSGWLVAEAARPRSLVMGEEKESVGVSVGKEKEEEMLGEEQRPVLDEDIVAAVNQHEGAGWKAGFNERLEGMSVRDFRTLCGARKSKGTASLLRSPSAASAAAAAAAGSELPAQFDSRQRWPQCSSISDILDQGHCGSCWAFGAVEALSDRMCIAFNDTQELSENDLLACCGFFCGDGCEGGYPLQAWTYFMTDGVVSTSCDPYFDRKGCHHPGCEPLFPTPTCERHCSQQDQSWDSSKRYVSDVYTVGPAVEEIMYEVYTNGPVEVSFSVFQDFAHYKSGVYWHVTGDYLGGHAVKLIGWGTEGGVDYWLCVNSWNRSWGDDGYFKIRRGTDECGIEEEVVAGTPSLVKVENPLPYRAAAATAAAAAAA</sequence>
<evidence type="ECO:0000259" key="8">
    <source>
        <dbReference type="SMART" id="SM00645"/>
    </source>
</evidence>
<evidence type="ECO:0000256" key="3">
    <source>
        <dbReference type="ARBA" id="ARBA00022729"/>
    </source>
</evidence>
<keyword evidence="2" id="KW-0645">Protease</keyword>
<dbReference type="GO" id="GO:0004197">
    <property type="term" value="F:cysteine-type endopeptidase activity"/>
    <property type="evidence" value="ECO:0007669"/>
    <property type="project" value="UniProtKB-ARBA"/>
</dbReference>
<evidence type="ECO:0000256" key="5">
    <source>
        <dbReference type="ARBA" id="ARBA00022807"/>
    </source>
</evidence>
<keyword evidence="10" id="KW-1185">Reference proteome</keyword>
<gene>
    <name evidence="9" type="ORF">CBR_g2790</name>
</gene>
<evidence type="ECO:0000256" key="2">
    <source>
        <dbReference type="ARBA" id="ARBA00022670"/>
    </source>
</evidence>
<keyword evidence="6" id="KW-1015">Disulfide bond</keyword>
<dbReference type="GO" id="GO:0006508">
    <property type="term" value="P:proteolysis"/>
    <property type="evidence" value="ECO:0007669"/>
    <property type="project" value="UniProtKB-KW"/>
</dbReference>
<dbReference type="Pfam" id="PF00112">
    <property type="entry name" value="Peptidase_C1"/>
    <property type="match status" value="1"/>
</dbReference>
<evidence type="ECO:0000256" key="4">
    <source>
        <dbReference type="ARBA" id="ARBA00022801"/>
    </source>
</evidence>
<dbReference type="PROSITE" id="PS00639">
    <property type="entry name" value="THIOL_PROTEASE_HIS"/>
    <property type="match status" value="1"/>
</dbReference>
<dbReference type="InterPro" id="IPR000668">
    <property type="entry name" value="Peptidase_C1A_C"/>
</dbReference>
<keyword evidence="7" id="KW-0325">Glycoprotein</keyword>
<dbReference type="SUPFAM" id="SSF54001">
    <property type="entry name" value="Cysteine proteinases"/>
    <property type="match status" value="1"/>
</dbReference>
<organism evidence="9 10">
    <name type="scientific">Chara braunii</name>
    <name type="common">Braun's stonewort</name>
    <dbReference type="NCBI Taxonomy" id="69332"/>
    <lineage>
        <taxon>Eukaryota</taxon>
        <taxon>Viridiplantae</taxon>
        <taxon>Streptophyta</taxon>
        <taxon>Charophyceae</taxon>
        <taxon>Charales</taxon>
        <taxon>Characeae</taxon>
        <taxon>Chara</taxon>
    </lineage>
</organism>
<reference evidence="9 10" key="1">
    <citation type="journal article" date="2018" name="Cell">
        <title>The Chara Genome: Secondary Complexity and Implications for Plant Terrestrialization.</title>
        <authorList>
            <person name="Nishiyama T."/>
            <person name="Sakayama H."/>
            <person name="Vries J.D."/>
            <person name="Buschmann H."/>
            <person name="Saint-Marcoux D."/>
            <person name="Ullrich K.K."/>
            <person name="Haas F.B."/>
            <person name="Vanderstraeten L."/>
            <person name="Becker D."/>
            <person name="Lang D."/>
            <person name="Vosolsobe S."/>
            <person name="Rombauts S."/>
            <person name="Wilhelmsson P.K.I."/>
            <person name="Janitza P."/>
            <person name="Kern R."/>
            <person name="Heyl A."/>
            <person name="Rumpler F."/>
            <person name="Villalobos L.I.A.C."/>
            <person name="Clay J.M."/>
            <person name="Skokan R."/>
            <person name="Toyoda A."/>
            <person name="Suzuki Y."/>
            <person name="Kagoshima H."/>
            <person name="Schijlen E."/>
            <person name="Tajeshwar N."/>
            <person name="Catarino B."/>
            <person name="Hetherington A.J."/>
            <person name="Saltykova A."/>
            <person name="Bonnot C."/>
            <person name="Breuninger H."/>
            <person name="Symeonidi A."/>
            <person name="Radhakrishnan G.V."/>
            <person name="Van Nieuwerburgh F."/>
            <person name="Deforce D."/>
            <person name="Chang C."/>
            <person name="Karol K.G."/>
            <person name="Hedrich R."/>
            <person name="Ulvskov P."/>
            <person name="Glockner G."/>
            <person name="Delwiche C.F."/>
            <person name="Petrasek J."/>
            <person name="Van de Peer Y."/>
            <person name="Friml J."/>
            <person name="Beilby M."/>
            <person name="Dolan L."/>
            <person name="Kohara Y."/>
            <person name="Sugano S."/>
            <person name="Fujiyama A."/>
            <person name="Delaux P.-M."/>
            <person name="Quint M."/>
            <person name="TheiBen G."/>
            <person name="Hagemann M."/>
            <person name="Harholt J."/>
            <person name="Dunand C."/>
            <person name="Zachgo S."/>
            <person name="Langdale J."/>
            <person name="Maumus F."/>
            <person name="Straeten D.V.D."/>
            <person name="Gould S.B."/>
            <person name="Rensing S.A."/>
        </authorList>
    </citation>
    <scope>NUCLEOTIDE SEQUENCE [LARGE SCALE GENOMIC DNA]</scope>
    <source>
        <strain evidence="9 10">S276</strain>
    </source>
</reference>
<dbReference type="OrthoDB" id="190265at2759"/>
<dbReference type="PROSITE" id="PS00139">
    <property type="entry name" value="THIOL_PROTEASE_CYS"/>
    <property type="match status" value="1"/>
</dbReference>
<proteinExistence type="inferred from homology"/>
<accession>A0A388KDW3</accession>
<comment type="caution">
    <text evidence="9">The sequence shown here is derived from an EMBL/GenBank/DDBJ whole genome shotgun (WGS) entry which is preliminary data.</text>
</comment>
<evidence type="ECO:0000313" key="9">
    <source>
        <dbReference type="EMBL" id="GBG68239.1"/>
    </source>
</evidence>
<feature type="domain" description="Peptidase C1A papain C-terminal" evidence="8">
    <location>
        <begin position="114"/>
        <end position="348"/>
    </location>
</feature>
<evidence type="ECO:0000256" key="1">
    <source>
        <dbReference type="ARBA" id="ARBA00008455"/>
    </source>
</evidence>
<dbReference type="CDD" id="cd02620">
    <property type="entry name" value="Peptidase_C1A_CathepsinB"/>
    <property type="match status" value="1"/>
</dbReference>
<dbReference type="Proteomes" id="UP000265515">
    <property type="component" value="Unassembled WGS sequence"/>
</dbReference>
<keyword evidence="3" id="KW-0732">Signal</keyword>
<dbReference type="PRINTS" id="PR00705">
    <property type="entry name" value="PAPAIN"/>
</dbReference>
<dbReference type="SMART" id="SM00645">
    <property type="entry name" value="Pept_C1"/>
    <property type="match status" value="1"/>
</dbReference>
<dbReference type="FunFam" id="3.90.70.10:FF:000081">
    <property type="entry name" value="cathepsin B-like protease 2"/>
    <property type="match status" value="1"/>
</dbReference>
<evidence type="ECO:0000256" key="7">
    <source>
        <dbReference type="ARBA" id="ARBA00023180"/>
    </source>
</evidence>
<name>A0A388KDW3_CHABU</name>
<keyword evidence="4" id="KW-0378">Hydrolase</keyword>
<dbReference type="InterPro" id="IPR038765">
    <property type="entry name" value="Papain-like_cys_pep_sf"/>
</dbReference>
<dbReference type="Gene3D" id="3.90.70.10">
    <property type="entry name" value="Cysteine proteinases"/>
    <property type="match status" value="1"/>
</dbReference>
<dbReference type="InterPro" id="IPR013128">
    <property type="entry name" value="Peptidase_C1A"/>
</dbReference>
<dbReference type="STRING" id="69332.A0A388KDW3"/>
<dbReference type="InterPro" id="IPR025660">
    <property type="entry name" value="Pept_his_AS"/>
</dbReference>
<evidence type="ECO:0000313" key="10">
    <source>
        <dbReference type="Proteomes" id="UP000265515"/>
    </source>
</evidence>